<organism evidence="2 3">
    <name type="scientific">Colwellia echini</name>
    <dbReference type="NCBI Taxonomy" id="1982103"/>
    <lineage>
        <taxon>Bacteria</taxon>
        <taxon>Pseudomonadati</taxon>
        <taxon>Pseudomonadota</taxon>
        <taxon>Gammaproteobacteria</taxon>
        <taxon>Alteromonadales</taxon>
        <taxon>Colwelliaceae</taxon>
        <taxon>Colwellia</taxon>
    </lineage>
</organism>
<reference evidence="2 3" key="1">
    <citation type="submission" date="2019-08" db="EMBL/GenBank/DDBJ databases">
        <title>Microbe sample from Colwellia echini.</title>
        <authorList>
            <person name="Christiansen L."/>
            <person name="Pathiraja D."/>
            <person name="Schultz-Johansen M."/>
            <person name="Choi I.-G."/>
            <person name="Stougaard P."/>
        </authorList>
    </citation>
    <scope>NUCLEOTIDE SEQUENCE [LARGE SCALE GENOMIC DNA]</scope>
    <source>
        <strain evidence="2 3">A3</strain>
    </source>
</reference>
<dbReference type="Proteomes" id="UP000815846">
    <property type="component" value="Unassembled WGS sequence"/>
</dbReference>
<keyword evidence="1" id="KW-0732">Signal</keyword>
<evidence type="ECO:0000256" key="1">
    <source>
        <dbReference type="SAM" id="SignalP"/>
    </source>
</evidence>
<dbReference type="RefSeq" id="WP_101344696.1">
    <property type="nucleotide sequence ID" value="NZ_PJAI02000003.1"/>
</dbReference>
<accession>A0ABY3MZL2</accession>
<evidence type="ECO:0000313" key="3">
    <source>
        <dbReference type="Proteomes" id="UP000815846"/>
    </source>
</evidence>
<proteinExistence type="predicted"/>
<comment type="caution">
    <text evidence="2">The sequence shown here is derived from an EMBL/GenBank/DDBJ whole genome shotgun (WGS) entry which is preliminary data.</text>
</comment>
<dbReference type="EMBL" id="PJAI02000003">
    <property type="protein sequence ID" value="TYK66614.1"/>
    <property type="molecule type" value="Genomic_DNA"/>
</dbReference>
<sequence>MKNKLITFLTLLFLTLIMATTALAMPKTNIRHQKNTAGFAEVQVQNETAENLICHVELDGHKFRFKLKPYGLSKWYTSTDTRFNHTHFSIWCDYLQLHPQYQ</sequence>
<feature type="chain" id="PRO_5046839546" evidence="1">
    <location>
        <begin position="25"/>
        <end position="102"/>
    </location>
</feature>
<gene>
    <name evidence="2" type="ORF">CWS31_004575</name>
</gene>
<name>A0ABY3MZL2_9GAMM</name>
<evidence type="ECO:0000313" key="2">
    <source>
        <dbReference type="EMBL" id="TYK66614.1"/>
    </source>
</evidence>
<feature type="signal peptide" evidence="1">
    <location>
        <begin position="1"/>
        <end position="24"/>
    </location>
</feature>
<protein>
    <submittedName>
        <fullName evidence="2">Uncharacterized protein</fullName>
    </submittedName>
</protein>
<keyword evidence="3" id="KW-1185">Reference proteome</keyword>